<gene>
    <name evidence="2" type="ORF">NBC122_00828</name>
</gene>
<accession>A0A4P6ZDP9</accession>
<evidence type="ECO:0008006" key="4">
    <source>
        <dbReference type="Google" id="ProtNLM"/>
    </source>
</evidence>
<dbReference type="AlphaFoldDB" id="A0A4P6ZDP9"/>
<feature type="signal peptide" evidence="1">
    <location>
        <begin position="1"/>
        <end position="18"/>
    </location>
</feature>
<evidence type="ECO:0000256" key="1">
    <source>
        <dbReference type="SAM" id="SignalP"/>
    </source>
</evidence>
<dbReference type="OrthoDB" id="768080at2"/>
<reference evidence="2 3" key="1">
    <citation type="submission" date="2019-03" db="EMBL/GenBank/DDBJ databases">
        <authorList>
            <person name="Kim H."/>
            <person name="Yu S.-M."/>
        </authorList>
    </citation>
    <scope>NUCLEOTIDE SEQUENCE [LARGE SCALE GENOMIC DNA]</scope>
    <source>
        <strain evidence="2 3">NBC122</strain>
    </source>
</reference>
<dbReference type="Proteomes" id="UP000294419">
    <property type="component" value="Chromosome"/>
</dbReference>
<organism evidence="2 3">
    <name type="scientific">Chryseobacterium salivictor</name>
    <dbReference type="NCBI Taxonomy" id="2547600"/>
    <lineage>
        <taxon>Bacteria</taxon>
        <taxon>Pseudomonadati</taxon>
        <taxon>Bacteroidota</taxon>
        <taxon>Flavobacteriia</taxon>
        <taxon>Flavobacteriales</taxon>
        <taxon>Weeksellaceae</taxon>
        <taxon>Chryseobacterium group</taxon>
        <taxon>Chryseobacterium</taxon>
    </lineage>
</organism>
<keyword evidence="1" id="KW-0732">Signal</keyword>
<name>A0A4P6ZDP9_9FLAO</name>
<dbReference type="RefSeq" id="WP_133439155.1">
    <property type="nucleotide sequence ID" value="NZ_CP037954.1"/>
</dbReference>
<protein>
    <recommendedName>
        <fullName evidence="4">DUF3575 domain-containing protein</fullName>
    </recommendedName>
</protein>
<keyword evidence="3" id="KW-1185">Reference proteome</keyword>
<evidence type="ECO:0000313" key="2">
    <source>
        <dbReference type="EMBL" id="QBO57663.1"/>
    </source>
</evidence>
<feature type="chain" id="PRO_5020275258" description="DUF3575 domain-containing protein" evidence="1">
    <location>
        <begin position="19"/>
        <end position="181"/>
    </location>
</feature>
<dbReference type="EMBL" id="CP037954">
    <property type="protein sequence ID" value="QBO57663.1"/>
    <property type="molecule type" value="Genomic_DNA"/>
</dbReference>
<evidence type="ECO:0000313" key="3">
    <source>
        <dbReference type="Proteomes" id="UP000294419"/>
    </source>
</evidence>
<sequence length="181" mass="19825">MKNFLLIGTLLFAFSVQAQNTADQRQNDIIISPIELIAGPALNVSYERLLNKDSGIGINALLLLDNKDNGDGLQSQISPYYRMYFGKGYASGFFVEGFIPITTSNDSVYTPYVGPGYYASSYTYQKNTTVGAGIGFGGKWVARRNIVFEASIGIARRFGMKSEYSDTPVTGKGMLGIGYRF</sequence>
<dbReference type="KEGG" id="csal:NBC122_00828"/>
<proteinExistence type="predicted"/>